<sequence>MRAAQLLNSPPSSRIVRTPQLIVFPHDAVAGRILFPNSLAVQQYARILISPLLCCSHKCGDFFRGACDINLQLVLPSYFSSSPSARSSSTGTLK</sequence>
<protein>
    <submittedName>
        <fullName evidence="1">Uncharacterized protein</fullName>
    </submittedName>
</protein>
<dbReference type="EMBL" id="BK032673">
    <property type="protein sequence ID" value="DAF54150.1"/>
    <property type="molecule type" value="Genomic_DNA"/>
</dbReference>
<accession>A0A8S5ST73</accession>
<reference evidence="1" key="1">
    <citation type="journal article" date="2021" name="Proc. Natl. Acad. Sci. U.S.A.">
        <title>A Catalog of Tens of Thousands of Viruses from Human Metagenomes Reveals Hidden Associations with Chronic Diseases.</title>
        <authorList>
            <person name="Tisza M.J."/>
            <person name="Buck C.B."/>
        </authorList>
    </citation>
    <scope>NUCLEOTIDE SEQUENCE</scope>
    <source>
        <strain evidence="1">Ctcqm2</strain>
    </source>
</reference>
<name>A0A8S5ST73_9VIRU</name>
<organism evidence="1">
    <name type="scientific">Phage sp. ctcqm2</name>
    <dbReference type="NCBI Taxonomy" id="2828007"/>
    <lineage>
        <taxon>Viruses</taxon>
    </lineage>
</organism>
<proteinExistence type="predicted"/>
<evidence type="ECO:0000313" key="1">
    <source>
        <dbReference type="EMBL" id="DAF54150.1"/>
    </source>
</evidence>